<dbReference type="EMBL" id="BQNB010015491">
    <property type="protein sequence ID" value="GJT40623.1"/>
    <property type="molecule type" value="Genomic_DNA"/>
</dbReference>
<evidence type="ECO:0000259" key="2">
    <source>
        <dbReference type="Pfam" id="PF22936"/>
    </source>
</evidence>
<proteinExistence type="predicted"/>
<feature type="region of interest" description="Disordered" evidence="1">
    <location>
        <begin position="47"/>
        <end position="69"/>
    </location>
</feature>
<dbReference type="Proteomes" id="UP001151760">
    <property type="component" value="Unassembled WGS sequence"/>
</dbReference>
<evidence type="ECO:0000313" key="4">
    <source>
        <dbReference type="Proteomes" id="UP001151760"/>
    </source>
</evidence>
<sequence>MDVTTIVTPSNVKTIKSNLESTGVKSNGDVVEPKTVRKNSFRPLVIEDWNSDDDSEGNPHQNEYKEKGVIDSGCSRHMTGNKLYLTKYEDYDGGFVSFGDGKGRISGKGKIKTGTLDFNNECTFVRMLKY</sequence>
<protein>
    <recommendedName>
        <fullName evidence="2">Retrovirus-related Pol polyprotein from transposon TNT 1-94-like beta-barrel domain-containing protein</fullName>
    </recommendedName>
</protein>
<accession>A0ABQ5DPW1</accession>
<reference evidence="3" key="1">
    <citation type="journal article" date="2022" name="Int. J. Mol. Sci.">
        <title>Draft Genome of Tanacetum Coccineum: Genomic Comparison of Closely Related Tanacetum-Family Plants.</title>
        <authorList>
            <person name="Yamashiro T."/>
            <person name="Shiraishi A."/>
            <person name="Nakayama K."/>
            <person name="Satake H."/>
        </authorList>
    </citation>
    <scope>NUCLEOTIDE SEQUENCE</scope>
</reference>
<gene>
    <name evidence="3" type="ORF">Tco_0940488</name>
</gene>
<dbReference type="Pfam" id="PF22936">
    <property type="entry name" value="Pol_BBD"/>
    <property type="match status" value="1"/>
</dbReference>
<reference evidence="3" key="2">
    <citation type="submission" date="2022-01" db="EMBL/GenBank/DDBJ databases">
        <authorList>
            <person name="Yamashiro T."/>
            <person name="Shiraishi A."/>
            <person name="Satake H."/>
            <person name="Nakayama K."/>
        </authorList>
    </citation>
    <scope>NUCLEOTIDE SEQUENCE</scope>
</reference>
<dbReference type="InterPro" id="IPR054722">
    <property type="entry name" value="PolX-like_BBD"/>
</dbReference>
<keyword evidence="4" id="KW-1185">Reference proteome</keyword>
<evidence type="ECO:0000256" key="1">
    <source>
        <dbReference type="SAM" id="MobiDB-lite"/>
    </source>
</evidence>
<organism evidence="3 4">
    <name type="scientific">Tanacetum coccineum</name>
    <dbReference type="NCBI Taxonomy" id="301880"/>
    <lineage>
        <taxon>Eukaryota</taxon>
        <taxon>Viridiplantae</taxon>
        <taxon>Streptophyta</taxon>
        <taxon>Embryophyta</taxon>
        <taxon>Tracheophyta</taxon>
        <taxon>Spermatophyta</taxon>
        <taxon>Magnoliopsida</taxon>
        <taxon>eudicotyledons</taxon>
        <taxon>Gunneridae</taxon>
        <taxon>Pentapetalae</taxon>
        <taxon>asterids</taxon>
        <taxon>campanulids</taxon>
        <taxon>Asterales</taxon>
        <taxon>Asteraceae</taxon>
        <taxon>Asteroideae</taxon>
        <taxon>Anthemideae</taxon>
        <taxon>Anthemidinae</taxon>
        <taxon>Tanacetum</taxon>
    </lineage>
</organism>
<comment type="caution">
    <text evidence="3">The sequence shown here is derived from an EMBL/GenBank/DDBJ whole genome shotgun (WGS) entry which is preliminary data.</text>
</comment>
<feature type="domain" description="Retrovirus-related Pol polyprotein from transposon TNT 1-94-like beta-barrel" evidence="2">
    <location>
        <begin position="69"/>
        <end position="116"/>
    </location>
</feature>
<evidence type="ECO:0000313" key="3">
    <source>
        <dbReference type="EMBL" id="GJT40623.1"/>
    </source>
</evidence>
<name>A0ABQ5DPW1_9ASTR</name>